<evidence type="ECO:0000313" key="4">
    <source>
        <dbReference type="Proteomes" id="UP000037784"/>
    </source>
</evidence>
<dbReference type="EC" id="5.4.99.5" evidence="1 2"/>
<dbReference type="InterPro" id="IPR008243">
    <property type="entry name" value="Chorismate_mutase_AroH"/>
</dbReference>
<dbReference type="Pfam" id="PF07736">
    <property type="entry name" value="CM_1"/>
    <property type="match status" value="1"/>
</dbReference>
<dbReference type="PANTHER" id="PTHR21164:SF0">
    <property type="entry name" value="CHORISMATE MUTASE AROH"/>
    <property type="match status" value="1"/>
</dbReference>
<evidence type="ECO:0000313" key="3">
    <source>
        <dbReference type="EMBL" id="GAP62270.1"/>
    </source>
</evidence>
<dbReference type="Proteomes" id="UP000037784">
    <property type="component" value="Unassembled WGS sequence"/>
</dbReference>
<dbReference type="RefSeq" id="WP_082374042.1">
    <property type="nucleotide sequence ID" value="NZ_BBZA01000038.1"/>
</dbReference>
<keyword evidence="2" id="KW-0028">Amino-acid biosynthesis</keyword>
<evidence type="ECO:0000256" key="1">
    <source>
        <dbReference type="NCBIfam" id="TIGR01796"/>
    </source>
</evidence>
<comment type="caution">
    <text evidence="3">The sequence shown here is derived from an EMBL/GenBank/DDBJ whole genome shotgun (WGS) entry which is preliminary data.</text>
</comment>
<dbReference type="AlphaFoldDB" id="A0A0M9UBY9"/>
<dbReference type="EMBL" id="BBZA01000038">
    <property type="protein sequence ID" value="GAP62270.1"/>
    <property type="molecule type" value="Genomic_DNA"/>
</dbReference>
<dbReference type="CDD" id="cd02185">
    <property type="entry name" value="AroH"/>
    <property type="match status" value="1"/>
</dbReference>
<reference evidence="3 4" key="1">
    <citation type="journal article" date="2015" name="Genome Announc.">
        <title>Draft Genome Sequence of a Heterotrophic Facultative Anaerobic Thermophilic Bacterium, Ardenticatena maritima Strain 110ST.</title>
        <authorList>
            <person name="Kawaichi S."/>
            <person name="Yoshida T."/>
            <person name="Sako Y."/>
            <person name="Nakamura R."/>
        </authorList>
    </citation>
    <scope>NUCLEOTIDE SEQUENCE [LARGE SCALE GENOMIC DNA]</scope>
    <source>
        <strain evidence="3 4">110S</strain>
    </source>
</reference>
<dbReference type="SUPFAM" id="SSF53067">
    <property type="entry name" value="Actin-like ATPase domain"/>
    <property type="match status" value="1"/>
</dbReference>
<dbReference type="GO" id="GO:0046417">
    <property type="term" value="P:chorismate metabolic process"/>
    <property type="evidence" value="ECO:0007669"/>
    <property type="project" value="TreeGrafter"/>
</dbReference>
<name>A0A0M9UBY9_9CHLR</name>
<dbReference type="Gene3D" id="3.30.1330.40">
    <property type="entry name" value="RutC-like"/>
    <property type="match status" value="1"/>
</dbReference>
<keyword evidence="2" id="KW-0413">Isomerase</keyword>
<sequence length="456" mass="49859">MKVCRGVRGATTASANTKEAILEATRELLQRMILANGIRQEDVACVILSTTRDLNATFPALALRQMGWHDAALLCTHEMDVPGAVPKCIRVLIQWNTTRKQHEIRHIYLRDARHLRPDRAIEATVPLPPLPDDALEPAPLGPLRLVFDAHRLGYTCRLEDEQGTVLSRHRSSQSLWMAQGDLVASRLFDAIDATLMEARPRPIHPSLVSAVVLALEQPPSDLLLTMLGDRYGWQAPRLALLTRPAARHQALGAPPHALVALADFALDAHAWLSGHDIPLSLPPSADWPDLLPSLVRHACDAALDALYTDTPSPLANHLCAALRIDDRHAFADWLTQSHTPDELAALAPMVRAAAEEGDATAQTLLQRMGAHIARQLWRGVQRLDVREALPVFVSGEALDLHPLVGQSLEQTLAEYGLTPCTVEAVPTVLDGCLQYAKTLSMQQTFSTTSTKKGGTV</sequence>
<dbReference type="PANTHER" id="PTHR21164">
    <property type="entry name" value="CHORISMATE MUTASE"/>
    <property type="match status" value="1"/>
</dbReference>
<keyword evidence="4" id="KW-1185">Reference proteome</keyword>
<dbReference type="InterPro" id="IPR035959">
    <property type="entry name" value="RutC-like_sf"/>
</dbReference>
<protein>
    <recommendedName>
        <fullName evidence="1 2">chorismate mutase</fullName>
        <ecNumber evidence="1 2">5.4.99.5</ecNumber>
    </recommendedName>
</protein>
<dbReference type="GO" id="GO:0008652">
    <property type="term" value="P:amino acid biosynthetic process"/>
    <property type="evidence" value="ECO:0007669"/>
    <property type="project" value="UniProtKB-UniRule"/>
</dbReference>
<dbReference type="GO" id="GO:0009073">
    <property type="term" value="P:aromatic amino acid family biosynthetic process"/>
    <property type="evidence" value="ECO:0007669"/>
    <property type="project" value="UniProtKB-UniRule"/>
</dbReference>
<dbReference type="InterPro" id="IPR043129">
    <property type="entry name" value="ATPase_NBD"/>
</dbReference>
<proteinExistence type="predicted"/>
<keyword evidence="2" id="KW-0057">Aromatic amino acid biosynthesis</keyword>
<dbReference type="SUPFAM" id="SSF55298">
    <property type="entry name" value="YjgF-like"/>
    <property type="match status" value="1"/>
</dbReference>
<reference evidence="4" key="2">
    <citation type="submission" date="2015-08" db="EMBL/GenBank/DDBJ databases">
        <title>Draft Genome Sequence of a Heterotrophic Facultative Anaerobic Bacterium Ardenticatena maritima Strain 110S.</title>
        <authorList>
            <person name="Kawaichi S."/>
            <person name="Yoshida T."/>
            <person name="Sako Y."/>
            <person name="Nakamura R."/>
        </authorList>
    </citation>
    <scope>NUCLEOTIDE SEQUENCE [LARGE SCALE GENOMIC DNA]</scope>
    <source>
        <strain evidence="4">110S</strain>
    </source>
</reference>
<gene>
    <name evidence="3" type="ORF">ARMA_0693</name>
</gene>
<dbReference type="Gene3D" id="3.30.420.40">
    <property type="match status" value="1"/>
</dbReference>
<dbReference type="GO" id="GO:0004106">
    <property type="term" value="F:chorismate mutase activity"/>
    <property type="evidence" value="ECO:0007669"/>
    <property type="project" value="UniProtKB-UniRule"/>
</dbReference>
<accession>A0A0M9UBY9</accession>
<dbReference type="OrthoDB" id="9802232at2"/>
<comment type="catalytic activity">
    <reaction evidence="2">
        <text>chorismate = prephenate</text>
        <dbReference type="Rhea" id="RHEA:13897"/>
        <dbReference type="ChEBI" id="CHEBI:29748"/>
        <dbReference type="ChEBI" id="CHEBI:29934"/>
        <dbReference type="EC" id="5.4.99.5"/>
    </reaction>
</comment>
<dbReference type="PROSITE" id="PS51167">
    <property type="entry name" value="CHORISMATE_MUT_1"/>
    <property type="match status" value="1"/>
</dbReference>
<dbReference type="NCBIfam" id="TIGR01796">
    <property type="entry name" value="CM_mono_aroH"/>
    <property type="match status" value="1"/>
</dbReference>
<dbReference type="InParanoid" id="A0A0M9UBY9"/>
<organism evidence="3 4">
    <name type="scientific">Ardenticatena maritima</name>
    <dbReference type="NCBI Taxonomy" id="872965"/>
    <lineage>
        <taxon>Bacteria</taxon>
        <taxon>Bacillati</taxon>
        <taxon>Chloroflexota</taxon>
        <taxon>Ardenticatenia</taxon>
        <taxon>Ardenticatenales</taxon>
        <taxon>Ardenticatenaceae</taxon>
        <taxon>Ardenticatena</taxon>
    </lineage>
</organism>
<evidence type="ECO:0000256" key="2">
    <source>
        <dbReference type="PROSITE-ProRule" id="PRU00514"/>
    </source>
</evidence>